<dbReference type="GO" id="GO:0016787">
    <property type="term" value="F:hydrolase activity"/>
    <property type="evidence" value="ECO:0007669"/>
    <property type="project" value="UniProtKB-KW"/>
</dbReference>
<keyword evidence="5" id="KW-1185">Reference proteome</keyword>
<dbReference type="SMART" id="SM00824">
    <property type="entry name" value="PKS_TE"/>
    <property type="match status" value="1"/>
</dbReference>
<dbReference type="SUPFAM" id="SSF53474">
    <property type="entry name" value="alpha/beta-Hydrolases"/>
    <property type="match status" value="1"/>
</dbReference>
<comment type="caution">
    <text evidence="4">The sequence shown here is derived from an EMBL/GenBank/DDBJ whole genome shotgun (WGS) entry which is preliminary data.</text>
</comment>
<sequence length="256" mass="28560">MTADTGDNGLWLRRFHPVEDSKVRLACFPHAGGSASFFYPFSAALTPSIEVLAVQYPGRQDRRADPRIENVQEFAREIVKPLLAWTDKPLALFGHSMGASIAFEVATILEQEFDFRPAALFASGRRAPSRHRDERVHQQSDDGIVAELQRLSGTDSALLGDEELLRMVLPAIRSDYKAAETYRWQGGVPLSCPITAIVGESDPRVTFDEATTWSEHTRDEFALRTLSGGHFYLNHHQSDVVNEISDQLISFCAKEA</sequence>
<dbReference type="InterPro" id="IPR020802">
    <property type="entry name" value="TesA-like"/>
</dbReference>
<evidence type="ECO:0000256" key="1">
    <source>
        <dbReference type="ARBA" id="ARBA00007169"/>
    </source>
</evidence>
<dbReference type="PANTHER" id="PTHR11487:SF0">
    <property type="entry name" value="S-ACYL FATTY ACID SYNTHASE THIOESTERASE, MEDIUM CHAIN"/>
    <property type="match status" value="1"/>
</dbReference>
<dbReference type="InterPro" id="IPR001031">
    <property type="entry name" value="Thioesterase"/>
</dbReference>
<evidence type="ECO:0000259" key="3">
    <source>
        <dbReference type="SMART" id="SM00824"/>
    </source>
</evidence>
<evidence type="ECO:0000256" key="2">
    <source>
        <dbReference type="ARBA" id="ARBA00022801"/>
    </source>
</evidence>
<gene>
    <name evidence="4" type="ORF">HNR67_003223</name>
</gene>
<reference evidence="4 5" key="1">
    <citation type="submission" date="2020-08" db="EMBL/GenBank/DDBJ databases">
        <title>Sequencing the genomes of 1000 actinobacteria strains.</title>
        <authorList>
            <person name="Klenk H.-P."/>
        </authorList>
    </citation>
    <scope>NUCLEOTIDE SEQUENCE [LARGE SCALE GENOMIC DNA]</scope>
    <source>
        <strain evidence="4 5">DSM 44230</strain>
    </source>
</reference>
<dbReference type="EMBL" id="JACHMH010000001">
    <property type="protein sequence ID" value="MBB4677105.1"/>
    <property type="molecule type" value="Genomic_DNA"/>
</dbReference>
<dbReference type="RefSeq" id="WP_185003000.1">
    <property type="nucleotide sequence ID" value="NZ_BAAAUI010000002.1"/>
</dbReference>
<accession>A0A7W7FTL0</accession>
<comment type="similarity">
    <text evidence="1">Belongs to the thioesterase family.</text>
</comment>
<dbReference type="Pfam" id="PF00975">
    <property type="entry name" value="Thioesterase"/>
    <property type="match status" value="1"/>
</dbReference>
<proteinExistence type="inferred from homology"/>
<keyword evidence="2" id="KW-0378">Hydrolase</keyword>
<dbReference type="Proteomes" id="UP000533598">
    <property type="component" value="Unassembled WGS sequence"/>
</dbReference>
<dbReference type="GO" id="GO:0008610">
    <property type="term" value="P:lipid biosynthetic process"/>
    <property type="evidence" value="ECO:0007669"/>
    <property type="project" value="TreeGrafter"/>
</dbReference>
<dbReference type="AlphaFoldDB" id="A0A7W7FTL0"/>
<dbReference type="PANTHER" id="PTHR11487">
    <property type="entry name" value="THIOESTERASE"/>
    <property type="match status" value="1"/>
</dbReference>
<dbReference type="InterPro" id="IPR012223">
    <property type="entry name" value="TEII"/>
</dbReference>
<protein>
    <submittedName>
        <fullName evidence="4">Surfactin synthase thioesterase subunit</fullName>
    </submittedName>
</protein>
<dbReference type="Gene3D" id="3.40.50.1820">
    <property type="entry name" value="alpha/beta hydrolase"/>
    <property type="match status" value="1"/>
</dbReference>
<organism evidence="4 5">
    <name type="scientific">Crossiella cryophila</name>
    <dbReference type="NCBI Taxonomy" id="43355"/>
    <lineage>
        <taxon>Bacteria</taxon>
        <taxon>Bacillati</taxon>
        <taxon>Actinomycetota</taxon>
        <taxon>Actinomycetes</taxon>
        <taxon>Pseudonocardiales</taxon>
        <taxon>Pseudonocardiaceae</taxon>
        <taxon>Crossiella</taxon>
    </lineage>
</organism>
<dbReference type="InterPro" id="IPR029058">
    <property type="entry name" value="AB_hydrolase_fold"/>
</dbReference>
<evidence type="ECO:0000313" key="4">
    <source>
        <dbReference type="EMBL" id="MBB4677105.1"/>
    </source>
</evidence>
<name>A0A7W7FTL0_9PSEU</name>
<evidence type="ECO:0000313" key="5">
    <source>
        <dbReference type="Proteomes" id="UP000533598"/>
    </source>
</evidence>
<feature type="domain" description="Thioesterase TesA-like" evidence="3">
    <location>
        <begin position="26"/>
        <end position="248"/>
    </location>
</feature>